<organism evidence="1 2">
    <name type="scientific">Elasticomyces elasticus</name>
    <dbReference type="NCBI Taxonomy" id="574655"/>
    <lineage>
        <taxon>Eukaryota</taxon>
        <taxon>Fungi</taxon>
        <taxon>Dikarya</taxon>
        <taxon>Ascomycota</taxon>
        <taxon>Pezizomycotina</taxon>
        <taxon>Dothideomycetes</taxon>
        <taxon>Dothideomycetidae</taxon>
        <taxon>Mycosphaerellales</taxon>
        <taxon>Teratosphaeriaceae</taxon>
        <taxon>Elasticomyces</taxon>
    </lineage>
</organism>
<protein>
    <recommendedName>
        <fullName evidence="3">BTB domain-containing protein</fullName>
    </recommendedName>
</protein>
<dbReference type="PANTHER" id="PTHR47843">
    <property type="entry name" value="BTB DOMAIN-CONTAINING PROTEIN-RELATED"/>
    <property type="match status" value="1"/>
</dbReference>
<proteinExistence type="predicted"/>
<accession>A0AAN7W8W2</accession>
<evidence type="ECO:0008006" key="3">
    <source>
        <dbReference type="Google" id="ProtNLM"/>
    </source>
</evidence>
<dbReference type="Proteomes" id="UP001310594">
    <property type="component" value="Unassembled WGS sequence"/>
</dbReference>
<dbReference type="EMBL" id="JAVRQU010000006">
    <property type="protein sequence ID" value="KAK5701900.1"/>
    <property type="molecule type" value="Genomic_DNA"/>
</dbReference>
<dbReference type="CDD" id="cd18186">
    <property type="entry name" value="BTB_POZ_ZBTB_KLHL-like"/>
    <property type="match status" value="1"/>
</dbReference>
<evidence type="ECO:0000313" key="2">
    <source>
        <dbReference type="Proteomes" id="UP001310594"/>
    </source>
</evidence>
<name>A0AAN7W8W2_9PEZI</name>
<sequence>MQRNDLAEQVTVVVGPERETFVVHKNLICQSSAFFKAATSLEWHKDKRSIDLPDDDPNIVTPQAKDITELWDELAILYVLADKLRDLKTANLILDQIMTISDQHKRIAGKKTITNVYANTTEASPFRRLVVDYHLHNSTVMPPADAAHGLPKAYLEDFFIAYMKIKTGAELMTSVKDLGHQQLTKVMPRRRYHQHDETHPVEGNCTVKAGEYAKWGGSAGNKNKTT</sequence>
<dbReference type="InterPro" id="IPR011333">
    <property type="entry name" value="SKP1/BTB/POZ_sf"/>
</dbReference>
<evidence type="ECO:0000313" key="1">
    <source>
        <dbReference type="EMBL" id="KAK5701900.1"/>
    </source>
</evidence>
<gene>
    <name evidence="1" type="ORF">LTR97_004718</name>
</gene>
<dbReference type="Gene3D" id="3.30.710.10">
    <property type="entry name" value="Potassium Channel Kv1.1, Chain A"/>
    <property type="match status" value="1"/>
</dbReference>
<dbReference type="AlphaFoldDB" id="A0AAN7W8W2"/>
<reference evidence="1" key="1">
    <citation type="submission" date="2023-08" db="EMBL/GenBank/DDBJ databases">
        <title>Black Yeasts Isolated from many extreme environments.</title>
        <authorList>
            <person name="Coleine C."/>
            <person name="Stajich J.E."/>
            <person name="Selbmann L."/>
        </authorList>
    </citation>
    <scope>NUCLEOTIDE SEQUENCE</scope>
    <source>
        <strain evidence="1">CCFEE 5810</strain>
    </source>
</reference>
<comment type="caution">
    <text evidence="1">The sequence shown here is derived from an EMBL/GenBank/DDBJ whole genome shotgun (WGS) entry which is preliminary data.</text>
</comment>